<accession>A0A4Y2DT18</accession>
<dbReference type="PANTHER" id="PTHR24025">
    <property type="entry name" value="DESMOGLEIN FAMILY MEMBER"/>
    <property type="match status" value="1"/>
</dbReference>
<evidence type="ECO:0000256" key="1">
    <source>
        <dbReference type="ARBA" id="ARBA00004370"/>
    </source>
</evidence>
<dbReference type="Proteomes" id="UP000499080">
    <property type="component" value="Unassembled WGS sequence"/>
</dbReference>
<dbReference type="InterPro" id="IPR002126">
    <property type="entry name" value="Cadherin-like_dom"/>
</dbReference>
<evidence type="ECO:0000256" key="3">
    <source>
        <dbReference type="ARBA" id="ARBA00022737"/>
    </source>
</evidence>
<evidence type="ECO:0000256" key="8">
    <source>
        <dbReference type="PROSITE-ProRule" id="PRU00043"/>
    </source>
</evidence>
<dbReference type="Pfam" id="PF00028">
    <property type="entry name" value="Cadherin"/>
    <property type="match status" value="1"/>
</dbReference>
<dbReference type="GO" id="GO:0016020">
    <property type="term" value="C:membrane"/>
    <property type="evidence" value="ECO:0007669"/>
    <property type="project" value="UniProtKB-SubCell"/>
</dbReference>
<sequence length="132" mass="14552">MDQGKNAEIEYSLDKDDFTIDNKGIIYSNKRLDADINNTYVLTVRATDRGDPPLTGTATVRIYTENKNDEPPKFSQDVYTPNVDENAGPNTLVTTVVASDKDGDNIYFGFVGGGTVSGMFQIEERTGELFVI</sequence>
<feature type="domain" description="Cadherin" evidence="9">
    <location>
        <begin position="75"/>
        <end position="131"/>
    </location>
</feature>
<keyword evidence="7" id="KW-0472">Membrane</keyword>
<keyword evidence="5" id="KW-0130">Cell adhesion</keyword>
<dbReference type="InterPro" id="IPR015919">
    <property type="entry name" value="Cadherin-like_sf"/>
</dbReference>
<dbReference type="OrthoDB" id="6252479at2759"/>
<dbReference type="GO" id="GO:0007156">
    <property type="term" value="P:homophilic cell adhesion via plasma membrane adhesion molecules"/>
    <property type="evidence" value="ECO:0007669"/>
    <property type="project" value="InterPro"/>
</dbReference>
<evidence type="ECO:0000256" key="5">
    <source>
        <dbReference type="ARBA" id="ARBA00022889"/>
    </source>
</evidence>
<dbReference type="SMART" id="SM00112">
    <property type="entry name" value="CA"/>
    <property type="match status" value="1"/>
</dbReference>
<dbReference type="PANTHER" id="PTHR24025:SF23">
    <property type="entry name" value="NEURAL-CADHERIN"/>
    <property type="match status" value="1"/>
</dbReference>
<comment type="caution">
    <text evidence="10">The sequence shown here is derived from an EMBL/GenBank/DDBJ whole genome shotgun (WGS) entry which is preliminary data.</text>
</comment>
<protein>
    <submittedName>
        <fullName evidence="10">Neural-cadherin</fullName>
    </submittedName>
</protein>
<evidence type="ECO:0000313" key="11">
    <source>
        <dbReference type="Proteomes" id="UP000499080"/>
    </source>
</evidence>
<dbReference type="GO" id="GO:0005509">
    <property type="term" value="F:calcium ion binding"/>
    <property type="evidence" value="ECO:0007669"/>
    <property type="project" value="UniProtKB-UniRule"/>
</dbReference>
<dbReference type="InterPro" id="IPR050971">
    <property type="entry name" value="Cadherin-domain_protein"/>
</dbReference>
<comment type="subcellular location">
    <subcellularLocation>
        <location evidence="1">Membrane</location>
    </subcellularLocation>
</comment>
<keyword evidence="11" id="KW-1185">Reference proteome</keyword>
<dbReference type="AlphaFoldDB" id="A0A4Y2DT18"/>
<evidence type="ECO:0000256" key="4">
    <source>
        <dbReference type="ARBA" id="ARBA00022837"/>
    </source>
</evidence>
<dbReference type="EMBL" id="BGPR01167529">
    <property type="protein sequence ID" value="GBM18854.1"/>
    <property type="molecule type" value="Genomic_DNA"/>
</dbReference>
<proteinExistence type="predicted"/>
<name>A0A4Y2DT18_ARAVE</name>
<evidence type="ECO:0000256" key="6">
    <source>
        <dbReference type="ARBA" id="ARBA00022989"/>
    </source>
</evidence>
<reference evidence="10 11" key="1">
    <citation type="journal article" date="2019" name="Sci. Rep.">
        <title>Orb-weaving spider Araneus ventricosus genome elucidates the spidroin gene catalogue.</title>
        <authorList>
            <person name="Kono N."/>
            <person name="Nakamura H."/>
            <person name="Ohtoshi R."/>
            <person name="Moran D.A.P."/>
            <person name="Shinohara A."/>
            <person name="Yoshida Y."/>
            <person name="Fujiwara M."/>
            <person name="Mori M."/>
            <person name="Tomita M."/>
            <person name="Arakawa K."/>
        </authorList>
    </citation>
    <scope>NUCLEOTIDE SEQUENCE [LARGE SCALE GENOMIC DNA]</scope>
</reference>
<evidence type="ECO:0000313" key="10">
    <source>
        <dbReference type="EMBL" id="GBM18854.1"/>
    </source>
</evidence>
<keyword evidence="3" id="KW-0677">Repeat</keyword>
<dbReference type="Gene3D" id="2.60.40.60">
    <property type="entry name" value="Cadherins"/>
    <property type="match status" value="2"/>
</dbReference>
<organism evidence="10 11">
    <name type="scientific">Araneus ventricosus</name>
    <name type="common">Orbweaver spider</name>
    <name type="synonym">Epeira ventricosa</name>
    <dbReference type="NCBI Taxonomy" id="182803"/>
    <lineage>
        <taxon>Eukaryota</taxon>
        <taxon>Metazoa</taxon>
        <taxon>Ecdysozoa</taxon>
        <taxon>Arthropoda</taxon>
        <taxon>Chelicerata</taxon>
        <taxon>Arachnida</taxon>
        <taxon>Araneae</taxon>
        <taxon>Araneomorphae</taxon>
        <taxon>Entelegynae</taxon>
        <taxon>Araneoidea</taxon>
        <taxon>Araneidae</taxon>
        <taxon>Araneus</taxon>
    </lineage>
</organism>
<dbReference type="PRINTS" id="PR00205">
    <property type="entry name" value="CADHERIN"/>
</dbReference>
<dbReference type="CDD" id="cd11304">
    <property type="entry name" value="Cadherin_repeat"/>
    <property type="match status" value="2"/>
</dbReference>
<dbReference type="PROSITE" id="PS50268">
    <property type="entry name" value="CADHERIN_2"/>
    <property type="match status" value="2"/>
</dbReference>
<dbReference type="GO" id="GO:0005911">
    <property type="term" value="C:cell-cell junction"/>
    <property type="evidence" value="ECO:0007669"/>
    <property type="project" value="TreeGrafter"/>
</dbReference>
<dbReference type="SUPFAM" id="SSF49313">
    <property type="entry name" value="Cadherin-like"/>
    <property type="match status" value="2"/>
</dbReference>
<feature type="domain" description="Cadherin" evidence="9">
    <location>
        <begin position="2"/>
        <end position="74"/>
    </location>
</feature>
<keyword evidence="2" id="KW-0812">Transmembrane</keyword>
<keyword evidence="4 8" id="KW-0106">Calcium</keyword>
<gene>
    <name evidence="10" type="primary">CadN_3</name>
    <name evidence="10" type="ORF">AVEN_275177_1</name>
</gene>
<keyword evidence="6" id="KW-1133">Transmembrane helix</keyword>
<evidence type="ECO:0000259" key="9">
    <source>
        <dbReference type="PROSITE" id="PS50268"/>
    </source>
</evidence>
<evidence type="ECO:0000256" key="7">
    <source>
        <dbReference type="ARBA" id="ARBA00023136"/>
    </source>
</evidence>
<evidence type="ECO:0000256" key="2">
    <source>
        <dbReference type="ARBA" id="ARBA00022692"/>
    </source>
</evidence>